<dbReference type="GO" id="GO:0032259">
    <property type="term" value="P:methylation"/>
    <property type="evidence" value="ECO:0007669"/>
    <property type="project" value="UniProtKB-KW"/>
</dbReference>
<evidence type="ECO:0000313" key="2">
    <source>
        <dbReference type="EMBL" id="MFC4358393.1"/>
    </source>
</evidence>
<name>A0ABD5PCE7_9EURY</name>
<dbReference type="GO" id="GO:0008168">
    <property type="term" value="F:methyltransferase activity"/>
    <property type="evidence" value="ECO:0007669"/>
    <property type="project" value="UniProtKB-KW"/>
</dbReference>
<dbReference type="InterPro" id="IPR036388">
    <property type="entry name" value="WH-like_DNA-bd_sf"/>
</dbReference>
<dbReference type="Gene3D" id="3.40.50.150">
    <property type="entry name" value="Vaccinia Virus protein VP39"/>
    <property type="match status" value="1"/>
</dbReference>
<dbReference type="InterPro" id="IPR041698">
    <property type="entry name" value="Methyltransf_25"/>
</dbReference>
<accession>A0ABD5PCE7</accession>
<dbReference type="EC" id="2.1.1.-" evidence="2"/>
<dbReference type="EMBL" id="JBHSDS010000006">
    <property type="protein sequence ID" value="MFC4358393.1"/>
    <property type="molecule type" value="Genomic_DNA"/>
</dbReference>
<organism evidence="2 3">
    <name type="scientific">Halobium salinum</name>
    <dbReference type="NCBI Taxonomy" id="1364940"/>
    <lineage>
        <taxon>Archaea</taxon>
        <taxon>Methanobacteriati</taxon>
        <taxon>Methanobacteriota</taxon>
        <taxon>Stenosarchaea group</taxon>
        <taxon>Halobacteria</taxon>
        <taxon>Halobacteriales</taxon>
        <taxon>Haloferacaceae</taxon>
        <taxon>Halobium</taxon>
    </lineage>
</organism>
<keyword evidence="2" id="KW-0489">Methyltransferase</keyword>
<protein>
    <submittedName>
        <fullName evidence="2">Class I SAM-dependent methyltransferase</fullName>
        <ecNumber evidence="2">2.1.1.-</ecNumber>
    </submittedName>
</protein>
<proteinExistence type="predicted"/>
<gene>
    <name evidence="2" type="ORF">ACFO0N_10595</name>
</gene>
<dbReference type="Gene3D" id="1.10.10.10">
    <property type="entry name" value="Winged helix-like DNA-binding domain superfamily/Winged helix DNA-binding domain"/>
    <property type="match status" value="1"/>
</dbReference>
<reference evidence="2 3" key="1">
    <citation type="journal article" date="2019" name="Int. J. Syst. Evol. Microbiol.">
        <title>The Global Catalogue of Microorganisms (GCM) 10K type strain sequencing project: providing services to taxonomists for standard genome sequencing and annotation.</title>
        <authorList>
            <consortium name="The Broad Institute Genomics Platform"/>
            <consortium name="The Broad Institute Genome Sequencing Center for Infectious Disease"/>
            <person name="Wu L."/>
            <person name="Ma J."/>
        </authorList>
    </citation>
    <scope>NUCLEOTIDE SEQUENCE [LARGE SCALE GENOMIC DNA]</scope>
    <source>
        <strain evidence="2 3">CGMCC 1.12553</strain>
    </source>
</reference>
<dbReference type="SUPFAM" id="SSF53335">
    <property type="entry name" value="S-adenosyl-L-methionine-dependent methyltransferases"/>
    <property type="match status" value="1"/>
</dbReference>
<sequence length="312" mass="33127">MPTREYTGYGPDVLFLLWAARRTGVLEALTDAAGTPEDVACRAGVTDEAARVVVYSLADLGFLARVGDEYEPTNRLLGFLAKRDVRSIGRLPHALDELDLLVELPETMRTGERPDLPEDWRVNQLGAHAATDEALVRARVTAAVRAHPGAERVLDVCGGSGVHGVEFAERGRSVTVLDDPETREIVGGAFGDRVETTCASLAALGGEDYDLAFAAGTLHEMAPAECEAYLARVYNVLAADGVAVFVDVFRDRADPERVASVATRALARGDGGVHTTGDVEAWAEAAGFETLTVDAVPGTGEVAAVAHKHDVH</sequence>
<evidence type="ECO:0000313" key="3">
    <source>
        <dbReference type="Proteomes" id="UP001595921"/>
    </source>
</evidence>
<comment type="caution">
    <text evidence="2">The sequence shown here is derived from an EMBL/GenBank/DDBJ whole genome shotgun (WGS) entry which is preliminary data.</text>
</comment>
<dbReference type="Pfam" id="PF13649">
    <property type="entry name" value="Methyltransf_25"/>
    <property type="match status" value="1"/>
</dbReference>
<keyword evidence="2" id="KW-0808">Transferase</keyword>
<dbReference type="InterPro" id="IPR029063">
    <property type="entry name" value="SAM-dependent_MTases_sf"/>
</dbReference>
<dbReference type="AlphaFoldDB" id="A0ABD5PCE7"/>
<dbReference type="Proteomes" id="UP001595921">
    <property type="component" value="Unassembled WGS sequence"/>
</dbReference>
<dbReference type="RefSeq" id="WP_267623894.1">
    <property type="nucleotide sequence ID" value="NZ_JAODIW010000008.1"/>
</dbReference>
<evidence type="ECO:0000259" key="1">
    <source>
        <dbReference type="Pfam" id="PF13649"/>
    </source>
</evidence>
<dbReference type="CDD" id="cd02440">
    <property type="entry name" value="AdoMet_MTases"/>
    <property type="match status" value="1"/>
</dbReference>
<keyword evidence="3" id="KW-1185">Reference proteome</keyword>
<feature type="domain" description="Methyltransferase" evidence="1">
    <location>
        <begin position="153"/>
        <end position="241"/>
    </location>
</feature>